<comment type="catalytic activity">
    <reaction evidence="6">
        <text>sulfate + ATP + H(+) = adenosine 5'-phosphosulfate + diphosphate</text>
        <dbReference type="Rhea" id="RHEA:18133"/>
        <dbReference type="ChEBI" id="CHEBI:15378"/>
        <dbReference type="ChEBI" id="CHEBI:16189"/>
        <dbReference type="ChEBI" id="CHEBI:30616"/>
        <dbReference type="ChEBI" id="CHEBI:33019"/>
        <dbReference type="ChEBI" id="CHEBI:58243"/>
        <dbReference type="EC" id="2.7.7.4"/>
    </reaction>
</comment>
<dbReference type="CDD" id="cd04095">
    <property type="entry name" value="CysN_NoDQ_III"/>
    <property type="match status" value="1"/>
</dbReference>
<dbReference type="PROSITE" id="PS00301">
    <property type="entry name" value="G_TR_1"/>
    <property type="match status" value="1"/>
</dbReference>
<dbReference type="CDD" id="cd03695">
    <property type="entry name" value="CysN_NodQ_II"/>
    <property type="match status" value="1"/>
</dbReference>
<dbReference type="InterPro" id="IPR031157">
    <property type="entry name" value="G_TR_CS"/>
</dbReference>
<proteinExistence type="inferred from homology"/>
<evidence type="ECO:0000256" key="4">
    <source>
        <dbReference type="ARBA" id="ARBA00022840"/>
    </source>
</evidence>
<dbReference type="InterPro" id="IPR044138">
    <property type="entry name" value="CysN_II"/>
</dbReference>
<dbReference type="InterPro" id="IPR009000">
    <property type="entry name" value="Transl_B-barrel_sf"/>
</dbReference>
<name>A0ABZ2M6H7_9BACT</name>
<dbReference type="NCBIfam" id="NF003478">
    <property type="entry name" value="PRK05124.1"/>
    <property type="match status" value="1"/>
</dbReference>
<reference evidence="8 9" key="1">
    <citation type="submission" date="2021-12" db="EMBL/GenBank/DDBJ databases">
        <title>Discovery of the Pendulisporaceae a myxobacterial family with distinct sporulation behavior and unique specialized metabolism.</title>
        <authorList>
            <person name="Garcia R."/>
            <person name="Popoff A."/>
            <person name="Bader C.D."/>
            <person name="Loehr J."/>
            <person name="Walesch S."/>
            <person name="Walt C."/>
            <person name="Boldt J."/>
            <person name="Bunk B."/>
            <person name="Haeckl F.J.F.P.J."/>
            <person name="Gunesch A.P."/>
            <person name="Birkelbach J."/>
            <person name="Nuebel U."/>
            <person name="Pietschmann T."/>
            <person name="Bach T."/>
            <person name="Mueller R."/>
        </authorList>
    </citation>
    <scope>NUCLEOTIDE SEQUENCE [LARGE SCALE GENOMIC DNA]</scope>
    <source>
        <strain evidence="8 9">MSr11954</strain>
    </source>
</reference>
<dbReference type="InterPro" id="IPR041757">
    <property type="entry name" value="CysN_GTP-bd"/>
</dbReference>
<evidence type="ECO:0000256" key="2">
    <source>
        <dbReference type="ARBA" id="ARBA00022695"/>
    </source>
</evidence>
<keyword evidence="5 6" id="KW-0342">GTP-binding</keyword>
<dbReference type="SUPFAM" id="SSF50465">
    <property type="entry name" value="EF-Tu/eEF-1alpha/eIF2-gamma C-terminal domain"/>
    <property type="match status" value="1"/>
</dbReference>
<dbReference type="RefSeq" id="WP_394827637.1">
    <property type="nucleotide sequence ID" value="NZ_CP089984.1"/>
</dbReference>
<comment type="pathway">
    <text evidence="6">Sulfur metabolism; hydrogen sulfide biosynthesis; sulfite from sulfate: step 1/3.</text>
</comment>
<dbReference type="NCBIfam" id="TIGR02034">
    <property type="entry name" value="CysN"/>
    <property type="match status" value="1"/>
</dbReference>
<comment type="subunit">
    <text evidence="6">Heterodimer composed of CysD, the smaller subunit, and CysN.</text>
</comment>
<protein>
    <recommendedName>
        <fullName evidence="6">Sulfate adenylyltransferase subunit 1</fullName>
        <ecNumber evidence="6">2.7.7.4</ecNumber>
    </recommendedName>
    <alternativeName>
        <fullName evidence="6">ATP-sulfurylase large subunit</fullName>
    </alternativeName>
    <alternativeName>
        <fullName evidence="6">Sulfate adenylate transferase</fullName>
        <shortName evidence="6">SAT</shortName>
    </alternativeName>
</protein>
<evidence type="ECO:0000256" key="6">
    <source>
        <dbReference type="HAMAP-Rule" id="MF_00062"/>
    </source>
</evidence>
<keyword evidence="2 6" id="KW-0548">Nucleotidyltransferase</keyword>
<evidence type="ECO:0000256" key="3">
    <source>
        <dbReference type="ARBA" id="ARBA00022741"/>
    </source>
</evidence>
<dbReference type="Pfam" id="PF22594">
    <property type="entry name" value="GTP-eEF1A_C"/>
    <property type="match status" value="1"/>
</dbReference>
<feature type="domain" description="Tr-type G" evidence="7">
    <location>
        <begin position="8"/>
        <end position="221"/>
    </location>
</feature>
<dbReference type="Proteomes" id="UP001370348">
    <property type="component" value="Chromosome"/>
</dbReference>
<dbReference type="GO" id="GO:0004781">
    <property type="term" value="F:sulfate adenylyltransferase (ATP) activity"/>
    <property type="evidence" value="ECO:0007669"/>
    <property type="project" value="UniProtKB-EC"/>
</dbReference>
<dbReference type="InterPro" id="IPR009001">
    <property type="entry name" value="Transl_elong_EF1A/Init_IF2_C"/>
</dbReference>
<keyword evidence="9" id="KW-1185">Reference proteome</keyword>
<dbReference type="EC" id="2.7.7.4" evidence="6"/>
<dbReference type="InterPro" id="IPR000795">
    <property type="entry name" value="T_Tr_GTP-bd_dom"/>
</dbReference>
<dbReference type="SUPFAM" id="SSF52540">
    <property type="entry name" value="P-loop containing nucleoside triphosphate hydrolases"/>
    <property type="match status" value="1"/>
</dbReference>
<evidence type="ECO:0000313" key="9">
    <source>
        <dbReference type="Proteomes" id="UP001370348"/>
    </source>
</evidence>
<feature type="binding site" evidence="6">
    <location>
        <begin position="149"/>
        <end position="152"/>
    </location>
    <ligand>
        <name>GTP</name>
        <dbReference type="ChEBI" id="CHEBI:37565"/>
    </ligand>
</feature>
<feature type="binding site" evidence="6">
    <location>
        <begin position="94"/>
        <end position="98"/>
    </location>
    <ligand>
        <name>GTP</name>
        <dbReference type="ChEBI" id="CHEBI:37565"/>
    </ligand>
</feature>
<dbReference type="SUPFAM" id="SSF50447">
    <property type="entry name" value="Translation proteins"/>
    <property type="match status" value="1"/>
</dbReference>
<comment type="similarity">
    <text evidence="6">Belongs to the TRAFAC class translation factor GTPase superfamily. Classic translation factor GTPase family. CysN/NodQ subfamily.</text>
</comment>
<evidence type="ECO:0000313" key="8">
    <source>
        <dbReference type="EMBL" id="WXB17997.1"/>
    </source>
</evidence>
<dbReference type="HAMAP" id="MF_00062">
    <property type="entry name" value="Sulf_adenylyltr_sub1"/>
    <property type="match status" value="1"/>
</dbReference>
<keyword evidence="1 6" id="KW-0808">Transferase</keyword>
<dbReference type="InterPro" id="IPR011779">
    <property type="entry name" value="SO4_adenylTrfase_lsu"/>
</dbReference>
<comment type="function">
    <text evidence="6">With CysD forms the ATP sulfurylase (ATPS) that catalyzes the adenylation of sulfate producing adenosine 5'-phosphosulfate (APS) and diphosphate, the first enzymatic step in sulfur assimilation pathway. APS synthesis involves the formation of a high-energy phosphoric-sulfuric acid anhydride bond driven by GTP hydrolysis by CysN coupled to ATP hydrolysis by CysD.</text>
</comment>
<dbReference type="EMBL" id="CP089984">
    <property type="protein sequence ID" value="WXB17997.1"/>
    <property type="molecule type" value="Genomic_DNA"/>
</dbReference>
<dbReference type="InterPro" id="IPR054696">
    <property type="entry name" value="GTP-eEF1A_C"/>
</dbReference>
<gene>
    <name evidence="6 8" type="primary">cysN</name>
    <name evidence="8" type="ORF">LZC94_12135</name>
</gene>
<evidence type="ECO:0000259" key="7">
    <source>
        <dbReference type="PROSITE" id="PS51722"/>
    </source>
</evidence>
<dbReference type="InterPro" id="IPR027417">
    <property type="entry name" value="P-loop_NTPase"/>
</dbReference>
<dbReference type="InterPro" id="IPR044139">
    <property type="entry name" value="CysN_NoDQ_III"/>
</dbReference>
<dbReference type="PROSITE" id="PS51722">
    <property type="entry name" value="G_TR_2"/>
    <property type="match status" value="1"/>
</dbReference>
<dbReference type="PRINTS" id="PR00315">
    <property type="entry name" value="ELONGATNFCT"/>
</dbReference>
<dbReference type="Pfam" id="PF00009">
    <property type="entry name" value="GTP_EFTU"/>
    <property type="match status" value="1"/>
</dbReference>
<dbReference type="CDD" id="cd04166">
    <property type="entry name" value="CysN_ATPS"/>
    <property type="match status" value="1"/>
</dbReference>
<feature type="binding site" evidence="6">
    <location>
        <begin position="17"/>
        <end position="24"/>
    </location>
    <ligand>
        <name>GTP</name>
        <dbReference type="ChEBI" id="CHEBI:37565"/>
    </ligand>
</feature>
<keyword evidence="3 6" id="KW-0547">Nucleotide-binding</keyword>
<sequence length="433" mass="47622">MSHANHATDLLRFSTAGSVDDGKSTLIGRLLYDSKSIFEDQYAAIQRTTARRGGAAADLALLTDGLIAEREQGITIDVAYRYFATPKRKFIIADTPGHEQYTRNMVTGASTAMLTIILVDARKGASVQSRRHAAIAALLGIPHIVVAVNKMDLVGYSKSSFDAVEAQFSTFAKALELPHLHYVPMSALHGDMVVERGDNLPWYTGPTLLGLLENLPVERDIDLAPFRFPVQLVSRPQTREHHDFRGYMGRIESGSIRIGDAVTILPQGRNSRVKGILTYDGALREAFAPQSITLMLEDEIDISRGDMIVKSESSSGVLDRTHRVQVAREARATVCWMGDAPLDPRRKYLMKHTTRTVHARVEGIDHRLDVNTLTRQSAAELKMNDIGQVRFKLQNPLAFDAYQVNRATGAFILIDSTTNNTVGAGMLLSAPAA</sequence>
<dbReference type="Gene3D" id="3.40.50.300">
    <property type="entry name" value="P-loop containing nucleotide triphosphate hydrolases"/>
    <property type="match status" value="1"/>
</dbReference>
<accession>A0ABZ2M6H7</accession>
<keyword evidence="4 6" id="KW-0067">ATP-binding</keyword>
<dbReference type="InterPro" id="IPR050100">
    <property type="entry name" value="TRAFAC_GTPase_members"/>
</dbReference>
<evidence type="ECO:0000256" key="5">
    <source>
        <dbReference type="ARBA" id="ARBA00023134"/>
    </source>
</evidence>
<organism evidence="8 9">
    <name type="scientific">Pendulispora albinea</name>
    <dbReference type="NCBI Taxonomy" id="2741071"/>
    <lineage>
        <taxon>Bacteria</taxon>
        <taxon>Pseudomonadati</taxon>
        <taxon>Myxococcota</taxon>
        <taxon>Myxococcia</taxon>
        <taxon>Myxococcales</taxon>
        <taxon>Sorangiineae</taxon>
        <taxon>Pendulisporaceae</taxon>
        <taxon>Pendulispora</taxon>
    </lineage>
</organism>
<dbReference type="PANTHER" id="PTHR23115">
    <property type="entry name" value="TRANSLATION FACTOR"/>
    <property type="match status" value="1"/>
</dbReference>
<dbReference type="Gene3D" id="2.40.30.10">
    <property type="entry name" value="Translation factors"/>
    <property type="match status" value="2"/>
</dbReference>
<evidence type="ECO:0000256" key="1">
    <source>
        <dbReference type="ARBA" id="ARBA00022679"/>
    </source>
</evidence>